<evidence type="ECO:0000313" key="2">
    <source>
        <dbReference type="EMBL" id="MBE8713155.1"/>
    </source>
</evidence>
<evidence type="ECO:0000313" key="3">
    <source>
        <dbReference type="Proteomes" id="UP000616201"/>
    </source>
</evidence>
<keyword evidence="1" id="KW-0812">Transmembrane</keyword>
<feature type="transmembrane region" description="Helical" evidence="1">
    <location>
        <begin position="146"/>
        <end position="164"/>
    </location>
</feature>
<feature type="transmembrane region" description="Helical" evidence="1">
    <location>
        <begin position="117"/>
        <end position="134"/>
    </location>
</feature>
<evidence type="ECO:0000256" key="1">
    <source>
        <dbReference type="SAM" id="Phobius"/>
    </source>
</evidence>
<reference evidence="2" key="1">
    <citation type="submission" date="2018-02" db="EMBL/GenBank/DDBJ databases">
        <authorList>
            <person name="Vasarhelyi B.M."/>
            <person name="Deshmukh S."/>
            <person name="Balint B."/>
            <person name="Kukolya J."/>
        </authorList>
    </citation>
    <scope>NUCLEOTIDE SEQUENCE</scope>
    <source>
        <strain evidence="2">KB22</strain>
    </source>
</reference>
<dbReference type="PANTHER" id="PTHR16214:SF3">
    <property type="entry name" value="TRANSMEMBRANE PROTEIN 260"/>
    <property type="match status" value="1"/>
</dbReference>
<dbReference type="AlphaFoldDB" id="A0A928UTX5"/>
<keyword evidence="1" id="KW-0472">Membrane</keyword>
<dbReference type="InterPro" id="IPR021280">
    <property type="entry name" value="TMEM260-like"/>
</dbReference>
<dbReference type="RefSeq" id="WP_196935589.1">
    <property type="nucleotide sequence ID" value="NZ_MU158698.1"/>
</dbReference>
<dbReference type="PANTHER" id="PTHR16214">
    <property type="entry name" value="TRANSMEMBRANE PROTEIN 260"/>
    <property type="match status" value="1"/>
</dbReference>
<feature type="transmembrane region" description="Helical" evidence="1">
    <location>
        <begin position="539"/>
        <end position="559"/>
    </location>
</feature>
<gene>
    <name evidence="2" type="ORF">C4F49_05645</name>
</gene>
<feature type="transmembrane region" description="Helical" evidence="1">
    <location>
        <begin position="257"/>
        <end position="279"/>
    </location>
</feature>
<dbReference type="EMBL" id="PRDK01000003">
    <property type="protein sequence ID" value="MBE8713155.1"/>
    <property type="molecule type" value="Genomic_DNA"/>
</dbReference>
<organism evidence="2 3">
    <name type="scientific">Sphingobacterium hungaricum</name>
    <dbReference type="NCBI Taxonomy" id="2082723"/>
    <lineage>
        <taxon>Bacteria</taxon>
        <taxon>Pseudomonadati</taxon>
        <taxon>Bacteroidota</taxon>
        <taxon>Sphingobacteriia</taxon>
        <taxon>Sphingobacteriales</taxon>
        <taxon>Sphingobacteriaceae</taxon>
        <taxon>Sphingobacterium</taxon>
    </lineage>
</organism>
<feature type="transmembrane region" description="Helical" evidence="1">
    <location>
        <begin position="291"/>
        <end position="311"/>
    </location>
</feature>
<accession>A0A928UTX5</accession>
<feature type="transmembrane region" description="Helical" evidence="1">
    <location>
        <begin position="74"/>
        <end position="97"/>
    </location>
</feature>
<feature type="transmembrane region" description="Helical" evidence="1">
    <location>
        <begin position="218"/>
        <end position="237"/>
    </location>
</feature>
<feature type="transmembrane region" description="Helical" evidence="1">
    <location>
        <begin position="49"/>
        <end position="67"/>
    </location>
</feature>
<feature type="transmembrane region" description="Helical" evidence="1">
    <location>
        <begin position="509"/>
        <end position="527"/>
    </location>
</feature>
<feature type="transmembrane region" description="Helical" evidence="1">
    <location>
        <begin position="485"/>
        <end position="502"/>
    </location>
</feature>
<feature type="transmembrane region" description="Helical" evidence="1">
    <location>
        <begin position="176"/>
        <end position="206"/>
    </location>
</feature>
<comment type="caution">
    <text evidence="2">The sequence shown here is derived from an EMBL/GenBank/DDBJ whole genome shotgun (WGS) entry which is preliminary data.</text>
</comment>
<name>A0A928UTX5_9SPHI</name>
<feature type="transmembrane region" description="Helical" evidence="1">
    <location>
        <begin position="571"/>
        <end position="589"/>
    </location>
</feature>
<protein>
    <submittedName>
        <fullName evidence="2">DUF2723 domain-containing protein</fullName>
    </submittedName>
</protein>
<dbReference type="Pfam" id="PF11028">
    <property type="entry name" value="TMEM260-like"/>
    <property type="match status" value="1"/>
</dbReference>
<keyword evidence="1" id="KW-1133">Transmembrane helix</keyword>
<proteinExistence type="predicted"/>
<sequence length="1003" mass="114978">MQYQKINNLLGWLVALIATLTYILTADRTTSWWDTGEFIASAYKLEIVHQPGAPLFLMIQNLFSNFAMGNVSNIALWMNIGSAVCSGLTILFLFWTITALASKILVPKGETANSNQSVQIFSAGFVGALAFAFTDSFWYSAVESEVYAMSSLCTAVVFWLILKWERRADESDANRWLLVIAFVMGLSIGVHLLNLLTIPALALFIYFRKAEKITWKGIAKYAGIGILVLAFILWGIIQYTLLFASKFELFFVNTLGLGFGTGVLFFALLVIGLLVYGIVYSIRKSKPVLNFALVATCFVLFGYSSFAMIVIRANANPTLNNNHPNDVFSFLGYLSREQYVSEPLFKGPNYNAEVTGVEKTYSYRKDNDKYTKIEGNSEYTYSNETLFPRMYSAKHRGFYQDYLGLQEGENPTFANNLSFFFKYQLGFMYGRYFMWNFAGRQNDIHGHGNAYDGNWLSGIKSIDNQFVGGQYNLSDEMKTSPSRNTYYFLPLLIGIIGLIWHFKKNKKDAIIVSLLFFFTGIAIVLYLNQSPFQPRERDYAYVGSFYTFAIWIGIGVIAITDVLKRRANLRMATYVSAVVCFVAVPTLLLKENWEDHDRSGRMMTKDFASNYLNSCDPNAILFTYGDNDTFPLWYLQEVEGLRPDVKVVNLSYLQSAWYMKQMKLKTNDADALPIAIDDEKVKKGVRDGLFLNDLQIAEYVDIEMLLDIMLSDKRENQVQMRDGSFVNFLPTKKMKLKVNKDSVIRNKVVPEDWEDAIVESMNWEYNKEYVTRAELSMLSILINNDWKRPIYFGFSLPSECFMGLDKYLVAEGFAMKLMPVQSESANANQHLVNTDTLYKNIKENYVWGNYGKLNHVDVDSRFLMSNFVMNRIFGQSMRSLLAKNELQKAKEIALIAYDNLPKRIESPREIYNTMDIVDTLYKTKENQLATNLVERNVQYLKDRMDYVEAVSMDIHTLLDMETIEFTFASLERYKQVLSENNEVALLNKVSALSDTYKNRYFEN</sequence>
<keyword evidence="3" id="KW-1185">Reference proteome</keyword>
<dbReference type="Proteomes" id="UP000616201">
    <property type="component" value="Unassembled WGS sequence"/>
</dbReference>
<dbReference type="InterPro" id="IPR052724">
    <property type="entry name" value="GT117_domain-containing"/>
</dbReference>